<dbReference type="Gene3D" id="3.30.420.40">
    <property type="match status" value="2"/>
</dbReference>
<dbReference type="Pfam" id="PF03702">
    <property type="entry name" value="AnmK"/>
    <property type="match status" value="1"/>
</dbReference>
<protein>
    <recommendedName>
        <fullName evidence="2">Anhydro-N-acetylmuramic acid kinase</fullName>
        <ecNumber evidence="2">2.7.1.170</ecNumber>
    </recommendedName>
    <alternativeName>
        <fullName evidence="2">AnhMurNAc kinase</fullName>
    </alternativeName>
</protein>
<comment type="pathway">
    <text evidence="2">Amino-sugar metabolism; 1,6-anhydro-N-acetylmuramate degradation.</text>
</comment>
<feature type="binding site" evidence="2">
    <location>
        <begin position="26"/>
        <end position="33"/>
    </location>
    <ligand>
        <name>ATP</name>
        <dbReference type="ChEBI" id="CHEBI:30616"/>
    </ligand>
</feature>
<comment type="similarity">
    <text evidence="2">Belongs to the anhydro-N-acetylmuramic acid kinase family.</text>
</comment>
<dbReference type="GO" id="GO:0005524">
    <property type="term" value="F:ATP binding"/>
    <property type="evidence" value="ECO:0007669"/>
    <property type="project" value="UniProtKB-UniRule"/>
</dbReference>
<dbReference type="EC" id="2.7.1.170" evidence="2"/>
<reference evidence="3" key="1">
    <citation type="submission" date="2022-07" db="EMBL/GenBank/DDBJ databases">
        <title>Parvularcula maris sp. nov., an algicidal bacterium isolated from seawater.</title>
        <authorList>
            <person name="Li F."/>
        </authorList>
    </citation>
    <scope>NUCLEOTIDE SEQUENCE</scope>
    <source>
        <strain evidence="3">BGMRC 0090</strain>
    </source>
</reference>
<dbReference type="GO" id="GO:0016773">
    <property type="term" value="F:phosphotransferase activity, alcohol group as acceptor"/>
    <property type="evidence" value="ECO:0007669"/>
    <property type="project" value="UniProtKB-UniRule"/>
</dbReference>
<dbReference type="PANTHER" id="PTHR30605">
    <property type="entry name" value="ANHYDRO-N-ACETYLMURAMIC ACID KINASE"/>
    <property type="match status" value="1"/>
</dbReference>
<dbReference type="CDD" id="cd24050">
    <property type="entry name" value="ASKHA_NBD_ANMK"/>
    <property type="match status" value="1"/>
</dbReference>
<comment type="function">
    <text evidence="2">Catalyzes the specific phosphorylation of 1,6-anhydro-N-acetylmuramic acid (anhMurNAc) with the simultaneous cleavage of the 1,6-anhydro ring, generating MurNAc-6-P. Is required for the utilization of anhMurNAc either imported from the medium or derived from its own cell wall murein, and thus plays a role in cell wall recycling.</text>
</comment>
<comment type="catalytic activity">
    <reaction evidence="2">
        <text>1,6-anhydro-N-acetyl-beta-muramate + ATP + H2O = N-acetyl-D-muramate 6-phosphate + ADP + H(+)</text>
        <dbReference type="Rhea" id="RHEA:24952"/>
        <dbReference type="ChEBI" id="CHEBI:15377"/>
        <dbReference type="ChEBI" id="CHEBI:15378"/>
        <dbReference type="ChEBI" id="CHEBI:30616"/>
        <dbReference type="ChEBI" id="CHEBI:58690"/>
        <dbReference type="ChEBI" id="CHEBI:58722"/>
        <dbReference type="ChEBI" id="CHEBI:456216"/>
        <dbReference type="EC" id="2.7.1.170"/>
    </reaction>
</comment>
<name>A0A9X2LAB3_9PROT</name>
<dbReference type="InterPro" id="IPR043129">
    <property type="entry name" value="ATPase_NBD"/>
</dbReference>
<organism evidence="3 4">
    <name type="scientific">Parvularcula maris</name>
    <dbReference type="NCBI Taxonomy" id="2965077"/>
    <lineage>
        <taxon>Bacteria</taxon>
        <taxon>Pseudomonadati</taxon>
        <taxon>Pseudomonadota</taxon>
        <taxon>Alphaproteobacteria</taxon>
        <taxon>Parvularculales</taxon>
        <taxon>Parvularculaceae</taxon>
        <taxon>Parvularcula</taxon>
    </lineage>
</organism>
<dbReference type="Proteomes" id="UP001142610">
    <property type="component" value="Unassembled WGS sequence"/>
</dbReference>
<proteinExistence type="inferred from homology"/>
<dbReference type="PANTHER" id="PTHR30605:SF0">
    <property type="entry name" value="ANHYDRO-N-ACETYLMURAMIC ACID KINASE"/>
    <property type="match status" value="1"/>
</dbReference>
<dbReference type="GO" id="GO:0097175">
    <property type="term" value="P:1,6-anhydro-N-acetyl-beta-muramic acid catabolic process"/>
    <property type="evidence" value="ECO:0007669"/>
    <property type="project" value="UniProtKB-UniRule"/>
</dbReference>
<evidence type="ECO:0000313" key="3">
    <source>
        <dbReference type="EMBL" id="MCQ8185989.1"/>
    </source>
</evidence>
<dbReference type="GO" id="GO:0006040">
    <property type="term" value="P:amino sugar metabolic process"/>
    <property type="evidence" value="ECO:0007669"/>
    <property type="project" value="InterPro"/>
</dbReference>
<dbReference type="SUPFAM" id="SSF53067">
    <property type="entry name" value="Actin-like ATPase domain"/>
    <property type="match status" value="1"/>
</dbReference>
<evidence type="ECO:0000313" key="4">
    <source>
        <dbReference type="Proteomes" id="UP001142610"/>
    </source>
</evidence>
<evidence type="ECO:0000256" key="2">
    <source>
        <dbReference type="HAMAP-Rule" id="MF_01270"/>
    </source>
</evidence>
<keyword evidence="4" id="KW-1185">Reference proteome</keyword>
<gene>
    <name evidence="2" type="primary">anmK</name>
    <name evidence="3" type="ORF">NOG11_11370</name>
</gene>
<evidence type="ECO:0000256" key="1">
    <source>
        <dbReference type="ARBA" id="ARBA00023277"/>
    </source>
</evidence>
<keyword evidence="1 2" id="KW-0119">Carbohydrate metabolism</keyword>
<dbReference type="InterPro" id="IPR005338">
    <property type="entry name" value="Anhydro_N_Ac-Mur_kinase"/>
</dbReference>
<comment type="caution">
    <text evidence="3">The sequence shown here is derived from an EMBL/GenBank/DDBJ whole genome shotgun (WGS) entry which is preliminary data.</text>
</comment>
<keyword evidence="2" id="KW-0547">Nucleotide-binding</keyword>
<dbReference type="HAMAP" id="MF_01270">
    <property type="entry name" value="AnhMurNAc_kinase"/>
    <property type="match status" value="1"/>
</dbReference>
<dbReference type="GO" id="GO:0016301">
    <property type="term" value="F:kinase activity"/>
    <property type="evidence" value="ECO:0007669"/>
    <property type="project" value="UniProtKB-KW"/>
</dbReference>
<comment type="pathway">
    <text evidence="2">Cell wall biogenesis; peptidoglycan recycling.</text>
</comment>
<dbReference type="AlphaFoldDB" id="A0A9X2LAB3"/>
<sequence length="396" mass="42513">MSAASLARLSAIAAKGERFVLGLMSGTSLDGLDMALCRLKGSGTDTRFTLETFATAPYEPSFREAVLEVFAKGQVSLEDLTLLNVTIAETHAELVNRQLADWRRDKDSVDLIASHGQTVYHAPRSLHGRPEKPNATLQLGDGDHLSVRTGIITLSDFRQKQIAAGGEGAPLAAYGDLLLMSDHHETRVLLNIGGIANITFLPRADQDDRAFSTDIGPGNTIMDGYMRRYFAPLAYDEDALVAKRGTVCETLLVRLLQEPFLKLPVPKTTGPELFSLGWFEAKKEETAPGLSHEDAMATLNRFSAHSIAQAIAPLRPDAVFLSGGGTHNPLLRGQIAEALPSVGLHTTDRLGMNPDAKEAVLFALLANELVAGDPAVFESRILGAPAIGMGKISLPD</sequence>
<keyword evidence="2 3" id="KW-0418">Kinase</keyword>
<accession>A0A9X2LAB3</accession>
<dbReference type="EMBL" id="JANIBC010000010">
    <property type="protein sequence ID" value="MCQ8185989.1"/>
    <property type="molecule type" value="Genomic_DNA"/>
</dbReference>
<dbReference type="GO" id="GO:0009254">
    <property type="term" value="P:peptidoglycan turnover"/>
    <property type="evidence" value="ECO:0007669"/>
    <property type="project" value="UniProtKB-UniRule"/>
</dbReference>
<dbReference type="RefSeq" id="WP_256619886.1">
    <property type="nucleotide sequence ID" value="NZ_JANIBC010000010.1"/>
</dbReference>
<keyword evidence="2" id="KW-0067">ATP-binding</keyword>
<keyword evidence="2" id="KW-0808">Transferase</keyword>